<comment type="caution">
    <text evidence="1">The sequence shown here is derived from an EMBL/GenBank/DDBJ whole genome shotgun (WGS) entry which is preliminary data.</text>
</comment>
<reference evidence="1" key="2">
    <citation type="submission" date="2013-08" db="EMBL/GenBank/DDBJ databases">
        <title>Draft genome sequence of Anaerofustis stercorihominis (DSM 17244).</title>
        <authorList>
            <person name="Sudarsanam P."/>
            <person name="Ley R."/>
            <person name="Guruge J."/>
            <person name="Turnbaugh P.J."/>
            <person name="Mahowald M."/>
            <person name="Liep D."/>
            <person name="Gordon J."/>
        </authorList>
    </citation>
    <scope>NUCLEOTIDE SEQUENCE</scope>
    <source>
        <strain evidence="1">DSM 17244</strain>
    </source>
</reference>
<proteinExistence type="predicted"/>
<organism evidence="1 2">
    <name type="scientific">Anaerofustis stercorihominis DSM 17244</name>
    <dbReference type="NCBI Taxonomy" id="445971"/>
    <lineage>
        <taxon>Bacteria</taxon>
        <taxon>Bacillati</taxon>
        <taxon>Bacillota</taxon>
        <taxon>Clostridia</taxon>
        <taxon>Eubacteriales</taxon>
        <taxon>Eubacteriaceae</taxon>
        <taxon>Anaerofustis</taxon>
    </lineage>
</organism>
<dbReference type="HOGENOM" id="CLU_2566369_0_0_9"/>
<reference evidence="1" key="1">
    <citation type="submission" date="2008-01" db="EMBL/GenBank/DDBJ databases">
        <authorList>
            <person name="Fulton L."/>
            <person name="Clifton S."/>
            <person name="Fulton B."/>
            <person name="Xu J."/>
            <person name="Minx P."/>
            <person name="Pepin K.H."/>
            <person name="Johnson M."/>
            <person name="Thiruvilangam P."/>
            <person name="Bhonagiri V."/>
            <person name="Nash W.E."/>
            <person name="Mardis E.R."/>
            <person name="Wilson R.K."/>
        </authorList>
    </citation>
    <scope>NUCLEOTIDE SEQUENCE [LARGE SCALE GENOMIC DNA]</scope>
    <source>
        <strain evidence="1">DSM 17244</strain>
    </source>
</reference>
<evidence type="ECO:0000313" key="1">
    <source>
        <dbReference type="EMBL" id="EDS72949.1"/>
    </source>
</evidence>
<sequence length="81" mass="9546">MDYRPQTEYVNIIHCIPLFGKKINGGIFMNNLDYIDVIIDEEHLKKLNEYCKAKNLNHETAVCKVLKDTIEKRNKFYLGNL</sequence>
<gene>
    <name evidence="1" type="ORF">ANASTE_00664</name>
</gene>
<keyword evidence="2" id="KW-1185">Reference proteome</keyword>
<name>B1C7G2_9FIRM</name>
<accession>B1C7G2</accession>
<protein>
    <submittedName>
        <fullName evidence="1">Uncharacterized protein</fullName>
    </submittedName>
</protein>
<evidence type="ECO:0000313" key="2">
    <source>
        <dbReference type="Proteomes" id="UP000005178"/>
    </source>
</evidence>
<dbReference type="STRING" id="445971.ANASTE_00664"/>
<dbReference type="EMBL" id="ABIL02000005">
    <property type="protein sequence ID" value="EDS72949.1"/>
    <property type="molecule type" value="Genomic_DNA"/>
</dbReference>
<dbReference type="AlphaFoldDB" id="B1C7G2"/>
<dbReference type="Proteomes" id="UP000005178">
    <property type="component" value="Unassembled WGS sequence"/>
</dbReference>